<sequence length="32" mass="3765">MELPKIKHDILTIKTVDEIELHEKPINLVLLK</sequence>
<evidence type="ECO:0000313" key="1">
    <source>
        <dbReference type="EMBL" id="MBX60971.1"/>
    </source>
</evidence>
<protein>
    <submittedName>
        <fullName evidence="1">Uncharacterized protein</fullName>
    </submittedName>
</protein>
<reference evidence="1" key="1">
    <citation type="submission" date="2018-02" db="EMBL/GenBank/DDBJ databases">
        <title>Rhizophora mucronata_Transcriptome.</title>
        <authorList>
            <person name="Meera S.P."/>
            <person name="Sreeshan A."/>
            <person name="Augustine A."/>
        </authorList>
    </citation>
    <scope>NUCLEOTIDE SEQUENCE</scope>
    <source>
        <tissue evidence="1">Leaf</tissue>
    </source>
</reference>
<dbReference type="AlphaFoldDB" id="A0A2P2Q1V6"/>
<accession>A0A2P2Q1V6</accession>
<proteinExistence type="predicted"/>
<name>A0A2P2Q1V6_RHIMU</name>
<dbReference type="EMBL" id="GGEC01080487">
    <property type="protein sequence ID" value="MBX60971.1"/>
    <property type="molecule type" value="Transcribed_RNA"/>
</dbReference>
<organism evidence="1">
    <name type="scientific">Rhizophora mucronata</name>
    <name type="common">Asiatic mangrove</name>
    <dbReference type="NCBI Taxonomy" id="61149"/>
    <lineage>
        <taxon>Eukaryota</taxon>
        <taxon>Viridiplantae</taxon>
        <taxon>Streptophyta</taxon>
        <taxon>Embryophyta</taxon>
        <taxon>Tracheophyta</taxon>
        <taxon>Spermatophyta</taxon>
        <taxon>Magnoliopsida</taxon>
        <taxon>eudicotyledons</taxon>
        <taxon>Gunneridae</taxon>
        <taxon>Pentapetalae</taxon>
        <taxon>rosids</taxon>
        <taxon>fabids</taxon>
        <taxon>Malpighiales</taxon>
        <taxon>Rhizophoraceae</taxon>
        <taxon>Rhizophora</taxon>
    </lineage>
</organism>